<proteinExistence type="inferred from homology"/>
<evidence type="ECO:0000313" key="13">
    <source>
        <dbReference type="Proteomes" id="UP000031163"/>
    </source>
</evidence>
<dbReference type="SUPFAM" id="SSF75217">
    <property type="entry name" value="alpha/beta knot"/>
    <property type="match status" value="1"/>
</dbReference>
<organism evidence="12 13">
    <name type="scientific">Campylobacter insulaenigrae NCTC 12927</name>
    <dbReference type="NCBI Taxonomy" id="1031564"/>
    <lineage>
        <taxon>Bacteria</taxon>
        <taxon>Pseudomonadati</taxon>
        <taxon>Campylobacterota</taxon>
        <taxon>Epsilonproteobacteria</taxon>
        <taxon>Campylobacterales</taxon>
        <taxon>Campylobacteraceae</taxon>
        <taxon>Campylobacter</taxon>
    </lineage>
</organism>
<evidence type="ECO:0000256" key="1">
    <source>
        <dbReference type="ARBA" id="ARBA00004496"/>
    </source>
</evidence>
<evidence type="ECO:0000256" key="4">
    <source>
        <dbReference type="ARBA" id="ARBA00022552"/>
    </source>
</evidence>
<dbReference type="InterPro" id="IPR029028">
    <property type="entry name" value="Alpha/beta_knot_MTases"/>
</dbReference>
<dbReference type="AlphaFoldDB" id="A0A0A8H2K4"/>
<dbReference type="GeneID" id="74432146"/>
<dbReference type="Proteomes" id="UP000031163">
    <property type="component" value="Chromosome"/>
</dbReference>
<comment type="function">
    <text evidence="8 10">Specifically methylates the N3 position of the uracil ring of uridine 1498 (m3U1498) in 16S rRNA. Acts on the fully assembled 30S ribosomal subunit.</text>
</comment>
<dbReference type="GO" id="GO:0070042">
    <property type="term" value="F:rRNA (uridine-N3-)-methyltransferase activity"/>
    <property type="evidence" value="ECO:0007669"/>
    <property type="project" value="TreeGrafter"/>
</dbReference>
<comment type="catalytic activity">
    <reaction evidence="9 10">
        <text>uridine(1498) in 16S rRNA + S-adenosyl-L-methionine = N(3)-methyluridine(1498) in 16S rRNA + S-adenosyl-L-homocysteine + H(+)</text>
        <dbReference type="Rhea" id="RHEA:42920"/>
        <dbReference type="Rhea" id="RHEA-COMP:10283"/>
        <dbReference type="Rhea" id="RHEA-COMP:10284"/>
        <dbReference type="ChEBI" id="CHEBI:15378"/>
        <dbReference type="ChEBI" id="CHEBI:57856"/>
        <dbReference type="ChEBI" id="CHEBI:59789"/>
        <dbReference type="ChEBI" id="CHEBI:65315"/>
        <dbReference type="ChEBI" id="CHEBI:74502"/>
        <dbReference type="EC" id="2.1.1.193"/>
    </reaction>
</comment>
<dbReference type="NCBIfam" id="NF008695">
    <property type="entry name" value="PRK11713.3-3"/>
    <property type="match status" value="1"/>
</dbReference>
<dbReference type="STRING" id="1031564.CINS_1365"/>
<comment type="similarity">
    <text evidence="2 10">Belongs to the RNA methyltransferase RsmE family.</text>
</comment>
<dbReference type="NCBIfam" id="TIGR00046">
    <property type="entry name" value="RsmE family RNA methyltransferase"/>
    <property type="match status" value="1"/>
</dbReference>
<evidence type="ECO:0000256" key="8">
    <source>
        <dbReference type="ARBA" id="ARBA00025699"/>
    </source>
</evidence>
<keyword evidence="6 10" id="KW-0808">Transferase</keyword>
<dbReference type="KEGG" id="cis:CINS_1365"/>
<dbReference type="InterPro" id="IPR046886">
    <property type="entry name" value="RsmE_MTase_dom"/>
</dbReference>
<evidence type="ECO:0000256" key="6">
    <source>
        <dbReference type="ARBA" id="ARBA00022679"/>
    </source>
</evidence>
<gene>
    <name evidence="12" type="primary">rsmE</name>
    <name evidence="12" type="ORF">CINS_1365</name>
</gene>
<dbReference type="RefSeq" id="WP_039650988.1">
    <property type="nucleotide sequence ID" value="NZ_CP007770.1"/>
</dbReference>
<evidence type="ECO:0000313" key="12">
    <source>
        <dbReference type="EMBL" id="AJC88321.1"/>
    </source>
</evidence>
<dbReference type="PIRSF" id="PIRSF015601">
    <property type="entry name" value="MTase_slr0722"/>
    <property type="match status" value="1"/>
</dbReference>
<evidence type="ECO:0000256" key="10">
    <source>
        <dbReference type="PIRNR" id="PIRNR015601"/>
    </source>
</evidence>
<evidence type="ECO:0000256" key="2">
    <source>
        <dbReference type="ARBA" id="ARBA00005528"/>
    </source>
</evidence>
<evidence type="ECO:0000256" key="7">
    <source>
        <dbReference type="ARBA" id="ARBA00022691"/>
    </source>
</evidence>
<keyword evidence="4 10" id="KW-0698">rRNA processing</keyword>
<dbReference type="PANTHER" id="PTHR30027">
    <property type="entry name" value="RIBOSOMAL RNA SMALL SUBUNIT METHYLTRANSFERASE E"/>
    <property type="match status" value="1"/>
</dbReference>
<name>A0A0A8H2K4_9BACT</name>
<dbReference type="GO" id="GO:0005737">
    <property type="term" value="C:cytoplasm"/>
    <property type="evidence" value="ECO:0007669"/>
    <property type="project" value="UniProtKB-SubCell"/>
</dbReference>
<dbReference type="Gene3D" id="3.40.1280.10">
    <property type="match status" value="1"/>
</dbReference>
<keyword evidence="7 10" id="KW-0949">S-adenosyl-L-methionine</keyword>
<dbReference type="InterPro" id="IPR006700">
    <property type="entry name" value="RsmE"/>
</dbReference>
<dbReference type="Pfam" id="PF04452">
    <property type="entry name" value="Methyltrans_RNA"/>
    <property type="match status" value="1"/>
</dbReference>
<dbReference type="PANTHER" id="PTHR30027:SF3">
    <property type="entry name" value="16S RRNA (URACIL(1498)-N(3))-METHYLTRANSFERASE"/>
    <property type="match status" value="1"/>
</dbReference>
<dbReference type="GO" id="GO:0070475">
    <property type="term" value="P:rRNA base methylation"/>
    <property type="evidence" value="ECO:0007669"/>
    <property type="project" value="TreeGrafter"/>
</dbReference>
<dbReference type="HOGENOM" id="CLU_067442_6_0_7"/>
<evidence type="ECO:0000256" key="9">
    <source>
        <dbReference type="ARBA" id="ARBA00047944"/>
    </source>
</evidence>
<sequence length="220" mass="26001">MRFLYHIQSGEEYLKIENETFSHLKARRLKEEDEVAFKNFKDKFTYIYKCVQLEKKFFLFVLKEKKIEQIQQNSKLHLALAVIDPKVIEKTLPFLNELGVEKLSLVYMQYSQRNFRLDEKRMEKILIESSQQCGRNSLLKLEIYKNFEQFQSKYKNIVLIDFEGENLLNFNPLECVFLVGAEGGFSQLERTKCFQKAKLNTPFVLKAQTAIIALASKFII</sequence>
<dbReference type="EMBL" id="CP007770">
    <property type="protein sequence ID" value="AJC88321.1"/>
    <property type="molecule type" value="Genomic_DNA"/>
</dbReference>
<accession>A0A0A8H2K4</accession>
<dbReference type="InterPro" id="IPR029026">
    <property type="entry name" value="tRNA_m1G_MTases_N"/>
</dbReference>
<feature type="domain" description="Ribosomal RNA small subunit methyltransferase E methyltransferase" evidence="11">
    <location>
        <begin position="73"/>
        <end position="216"/>
    </location>
</feature>
<protein>
    <recommendedName>
        <fullName evidence="10">Ribosomal RNA small subunit methyltransferase E</fullName>
        <ecNumber evidence="10">2.1.1.193</ecNumber>
    </recommendedName>
</protein>
<keyword evidence="3 10" id="KW-0963">Cytoplasm</keyword>
<comment type="subcellular location">
    <subcellularLocation>
        <location evidence="1 10">Cytoplasm</location>
    </subcellularLocation>
</comment>
<evidence type="ECO:0000259" key="11">
    <source>
        <dbReference type="Pfam" id="PF04452"/>
    </source>
</evidence>
<evidence type="ECO:0000256" key="3">
    <source>
        <dbReference type="ARBA" id="ARBA00022490"/>
    </source>
</evidence>
<evidence type="ECO:0000256" key="5">
    <source>
        <dbReference type="ARBA" id="ARBA00022603"/>
    </source>
</evidence>
<reference evidence="12 13" key="1">
    <citation type="journal article" date="2014" name="Genome Biol. Evol.">
        <title>Comparative Genomics of the Campylobacter lari Group.</title>
        <authorList>
            <person name="Miller W.G."/>
            <person name="Yee E."/>
            <person name="Chapman M.H."/>
            <person name="Smith T.P."/>
            <person name="Bono J.L."/>
            <person name="Huynh S."/>
            <person name="Parker C.T."/>
            <person name="Vandamme P."/>
            <person name="Luong K."/>
            <person name="Korlach J."/>
        </authorList>
    </citation>
    <scope>NUCLEOTIDE SEQUENCE [LARGE SCALE GENOMIC DNA]</scope>
    <source>
        <strain evidence="12 13">NCTC 12927</strain>
    </source>
</reference>
<keyword evidence="5 10" id="KW-0489">Methyltransferase</keyword>
<dbReference type="EC" id="2.1.1.193" evidence="10"/>